<proteinExistence type="predicted"/>
<evidence type="ECO:0000313" key="2">
    <source>
        <dbReference type="EMBL" id="VEN58322.1"/>
    </source>
</evidence>
<name>A0A653DDQ3_CALMS</name>
<reference evidence="2 3" key="1">
    <citation type="submission" date="2019-01" db="EMBL/GenBank/DDBJ databases">
        <authorList>
            <person name="Sayadi A."/>
        </authorList>
    </citation>
    <scope>NUCLEOTIDE SEQUENCE [LARGE SCALE GENOMIC DNA]</scope>
</reference>
<keyword evidence="1" id="KW-1133">Transmembrane helix</keyword>
<evidence type="ECO:0000313" key="3">
    <source>
        <dbReference type="Proteomes" id="UP000410492"/>
    </source>
</evidence>
<gene>
    <name evidence="2" type="ORF">CALMAC_LOCUS16712</name>
</gene>
<feature type="non-terminal residue" evidence="2">
    <location>
        <position position="205"/>
    </location>
</feature>
<keyword evidence="3" id="KW-1185">Reference proteome</keyword>
<organism evidence="2 3">
    <name type="scientific">Callosobruchus maculatus</name>
    <name type="common">Southern cowpea weevil</name>
    <name type="synonym">Pulse bruchid</name>
    <dbReference type="NCBI Taxonomy" id="64391"/>
    <lineage>
        <taxon>Eukaryota</taxon>
        <taxon>Metazoa</taxon>
        <taxon>Ecdysozoa</taxon>
        <taxon>Arthropoda</taxon>
        <taxon>Hexapoda</taxon>
        <taxon>Insecta</taxon>
        <taxon>Pterygota</taxon>
        <taxon>Neoptera</taxon>
        <taxon>Endopterygota</taxon>
        <taxon>Coleoptera</taxon>
        <taxon>Polyphaga</taxon>
        <taxon>Cucujiformia</taxon>
        <taxon>Chrysomeloidea</taxon>
        <taxon>Chrysomelidae</taxon>
        <taxon>Bruchinae</taxon>
        <taxon>Bruchini</taxon>
        <taxon>Callosobruchus</taxon>
    </lineage>
</organism>
<dbReference type="EMBL" id="CAACVG010011548">
    <property type="protein sequence ID" value="VEN58322.1"/>
    <property type="molecule type" value="Genomic_DNA"/>
</dbReference>
<sequence>MVRSFGCILSFVSWTVLSATGIGVRVCVSTITSTVRLHRTIFDSVFLWPGTSTGRIYVRVLPTIRQKPWRTSLHSDWFPGQRLDCFRLPVLHGVPWHAVVLLAFRCHLRDLRHSHQIRSTGYRWKDLRGNTTHDGRVRFCSGYYAELDLSPTIRMYRVGHVRQPTTLSQKLYEIGQMLLQIEITLFFRTVSVFIIILLTRSPQSK</sequence>
<protein>
    <submittedName>
        <fullName evidence="2">Uncharacterized protein</fullName>
    </submittedName>
</protein>
<keyword evidence="1" id="KW-0812">Transmembrane</keyword>
<dbReference type="AlphaFoldDB" id="A0A653DDQ3"/>
<feature type="transmembrane region" description="Helical" evidence="1">
    <location>
        <begin position="177"/>
        <end position="199"/>
    </location>
</feature>
<keyword evidence="1" id="KW-0472">Membrane</keyword>
<evidence type="ECO:0000256" key="1">
    <source>
        <dbReference type="SAM" id="Phobius"/>
    </source>
</evidence>
<accession>A0A653DDQ3</accession>
<dbReference type="Proteomes" id="UP000410492">
    <property type="component" value="Unassembled WGS sequence"/>
</dbReference>